<keyword evidence="7" id="KW-1185">Reference proteome</keyword>
<evidence type="ECO:0000259" key="5">
    <source>
        <dbReference type="Pfam" id="PF04389"/>
    </source>
</evidence>
<evidence type="ECO:0000256" key="1">
    <source>
        <dbReference type="ARBA" id="ARBA00005634"/>
    </source>
</evidence>
<dbReference type="InterPro" id="IPR003137">
    <property type="entry name" value="PA_domain"/>
</dbReference>
<evidence type="ECO:0000313" key="6">
    <source>
        <dbReference type="EMBL" id="PRT54356.1"/>
    </source>
</evidence>
<reference evidence="6 7" key="1">
    <citation type="submission" date="2017-04" db="EMBL/GenBank/DDBJ databases">
        <title>Genome sequencing of [Candida] sorbophila.</title>
        <authorList>
            <person name="Ahn J.O."/>
        </authorList>
    </citation>
    <scope>NUCLEOTIDE SEQUENCE [LARGE SCALE GENOMIC DNA]</scope>
    <source>
        <strain evidence="6 7">DS02</strain>
    </source>
</reference>
<dbReference type="SUPFAM" id="SSF52025">
    <property type="entry name" value="PA domain"/>
    <property type="match status" value="1"/>
</dbReference>
<feature type="domain" description="Transferrin receptor-like dimerisation" evidence="4">
    <location>
        <begin position="684"/>
        <end position="811"/>
    </location>
</feature>
<accession>A0A2T0FH98</accession>
<evidence type="ECO:0000313" key="7">
    <source>
        <dbReference type="Proteomes" id="UP000238350"/>
    </source>
</evidence>
<dbReference type="RefSeq" id="XP_024664301.1">
    <property type="nucleotide sequence ID" value="XM_024808533.1"/>
</dbReference>
<dbReference type="Gene3D" id="1.20.930.40">
    <property type="entry name" value="Transferrin receptor-like, dimerisation domain"/>
    <property type="match status" value="1"/>
</dbReference>
<sequence>MDSPPDYEAATGRLLASEEREFSPVDSEQFDIEEPEFELHSAPSGRVRGGASGAARSAVLIFKNRMVIPVRHFVVDPVYQLWIKLGAITSQLVGRFMNPLLAKRFLVLFSVVGALVFVYWKFGNNTPATSWLQPEVLQASFATYVSREYMRHTSNYLQNMTHVPGTSGSTATAEFLKATWESYGIDEVELNMNIVFLTFANQSSLELLNDKDEIVLTTVLDEDSALESPLVSQKQPKPHMGLGVSGDVKGHLVYANYGTNDDFTALESSGVSLKGAIVIFKHGKTDASTKIMVAEKLGAVGALMFSEKHPTLAAWPEGPDYSEGAVQRAGMGIAAMLPGDVLSPGWNSRIGMRVEDYHECRNLIQIPVIGLSWRQVAPYLNALVGHGSQIPEWHNNGYPRDVNEWWTGDSSSPQAHLAVDPIVLDKKQVSNVIGMMRGTEQEELSVVIGARYDDVCFGGVALSGITVLNQVAKALASMRYNTNWRPRRSIYFAAWTGTADNFIGSTEWTEAVRDQLINTNTLYIDLDPGAWGPNLDIKGHPSIDVESILKVIDDPKDGSNENLLDTWRSTHGTDNVPELPVHVGNYMALSSHAASPFISLGFRGDVYPADSCFDTHEWQNRFGDRDLRYAEALAKICGYLAIQYSDEPILPYNFERFGNAMNSYLDDVKDYAHERFGKLVDDIDWQEAHSYANSISQNGIEVNKIVSDWLSLMQHYDNNANQEPPTVAIYRHMLNNRLVKVHMQGFDRVGLPKREWFKNHMFGPQFVPPQNRALGGTFPGLRDAIASGNFESVIEQAKHVWQAIGRTAATFLE</sequence>
<evidence type="ECO:0000259" key="4">
    <source>
        <dbReference type="Pfam" id="PF04253"/>
    </source>
</evidence>
<evidence type="ECO:0000256" key="2">
    <source>
        <dbReference type="SAM" id="Phobius"/>
    </source>
</evidence>
<dbReference type="GO" id="GO:0004180">
    <property type="term" value="F:carboxypeptidase activity"/>
    <property type="evidence" value="ECO:0007669"/>
    <property type="project" value="TreeGrafter"/>
</dbReference>
<dbReference type="Pfam" id="PF04389">
    <property type="entry name" value="Peptidase_M28"/>
    <property type="match status" value="1"/>
</dbReference>
<organism evidence="6 7">
    <name type="scientific">Wickerhamiella sorbophila</name>
    <dbReference type="NCBI Taxonomy" id="45607"/>
    <lineage>
        <taxon>Eukaryota</taxon>
        <taxon>Fungi</taxon>
        <taxon>Dikarya</taxon>
        <taxon>Ascomycota</taxon>
        <taxon>Saccharomycotina</taxon>
        <taxon>Dipodascomycetes</taxon>
        <taxon>Dipodascales</taxon>
        <taxon>Trichomonascaceae</taxon>
        <taxon>Wickerhamiella</taxon>
    </lineage>
</organism>
<dbReference type="InterPro" id="IPR007484">
    <property type="entry name" value="Peptidase_M28"/>
</dbReference>
<gene>
    <name evidence="6" type="ORF">B9G98_01976</name>
</gene>
<keyword evidence="2" id="KW-0812">Transmembrane</keyword>
<comment type="similarity">
    <text evidence="1">Belongs to the peptidase M28 family. M28B subfamily.</text>
</comment>
<dbReference type="AlphaFoldDB" id="A0A2T0FH98"/>
<protein>
    <recommendedName>
        <fullName evidence="8">Glutamate carboxypeptidase 2</fullName>
    </recommendedName>
</protein>
<evidence type="ECO:0000259" key="3">
    <source>
        <dbReference type="Pfam" id="PF02225"/>
    </source>
</evidence>
<dbReference type="InterPro" id="IPR007365">
    <property type="entry name" value="TFR-like_dimer_dom"/>
</dbReference>
<dbReference type="PANTHER" id="PTHR10404">
    <property type="entry name" value="N-ACETYLATED-ALPHA-LINKED ACIDIC DIPEPTIDASE"/>
    <property type="match status" value="1"/>
</dbReference>
<feature type="transmembrane region" description="Helical" evidence="2">
    <location>
        <begin position="105"/>
        <end position="122"/>
    </location>
</feature>
<dbReference type="InterPro" id="IPR036757">
    <property type="entry name" value="TFR-like_dimer_dom_sf"/>
</dbReference>
<feature type="domain" description="PA" evidence="3">
    <location>
        <begin position="248"/>
        <end position="310"/>
    </location>
</feature>
<dbReference type="InterPro" id="IPR039373">
    <property type="entry name" value="Peptidase_M28B"/>
</dbReference>
<dbReference type="GeneID" id="36515724"/>
<comment type="caution">
    <text evidence="6">The sequence shown here is derived from an EMBL/GenBank/DDBJ whole genome shotgun (WGS) entry which is preliminary data.</text>
</comment>
<dbReference type="SUPFAM" id="SSF47672">
    <property type="entry name" value="Transferrin receptor-like dimerisation domain"/>
    <property type="match status" value="1"/>
</dbReference>
<dbReference type="Gene3D" id="3.50.30.30">
    <property type="match status" value="1"/>
</dbReference>
<dbReference type="Pfam" id="PF02225">
    <property type="entry name" value="PA"/>
    <property type="match status" value="1"/>
</dbReference>
<dbReference type="InterPro" id="IPR046450">
    <property type="entry name" value="PA_dom_sf"/>
</dbReference>
<keyword evidence="2" id="KW-1133">Transmembrane helix</keyword>
<dbReference type="PANTHER" id="PTHR10404:SF71">
    <property type="entry name" value="CARBOXYPEPTIDASE TRE2, PUTATIVE (AFU_ORTHOLOGUE AFUA_3G10650)-RELATED"/>
    <property type="match status" value="1"/>
</dbReference>
<evidence type="ECO:0008006" key="8">
    <source>
        <dbReference type="Google" id="ProtNLM"/>
    </source>
</evidence>
<proteinExistence type="inferred from homology"/>
<dbReference type="STRING" id="45607.A0A2T0FH98"/>
<keyword evidence="2" id="KW-0472">Membrane</keyword>
<dbReference type="SUPFAM" id="SSF53187">
    <property type="entry name" value="Zn-dependent exopeptidases"/>
    <property type="match status" value="1"/>
</dbReference>
<name>A0A2T0FH98_9ASCO</name>
<dbReference type="Pfam" id="PF04253">
    <property type="entry name" value="TFR_dimer"/>
    <property type="match status" value="1"/>
</dbReference>
<feature type="domain" description="Peptidase M28" evidence="5">
    <location>
        <begin position="431"/>
        <end position="531"/>
    </location>
</feature>
<dbReference type="Gene3D" id="3.40.630.10">
    <property type="entry name" value="Zn peptidases"/>
    <property type="match status" value="1"/>
</dbReference>
<dbReference type="OrthoDB" id="5841748at2759"/>
<dbReference type="EMBL" id="NDIQ01000021">
    <property type="protein sequence ID" value="PRT54356.1"/>
    <property type="molecule type" value="Genomic_DNA"/>
</dbReference>
<dbReference type="Proteomes" id="UP000238350">
    <property type="component" value="Unassembled WGS sequence"/>
</dbReference>